<keyword evidence="10" id="KW-0411">Iron-sulfur</keyword>
<evidence type="ECO:0000256" key="7">
    <source>
        <dbReference type="ARBA" id="ARBA00022723"/>
    </source>
</evidence>
<evidence type="ECO:0000256" key="4">
    <source>
        <dbReference type="ARBA" id="ARBA00014281"/>
    </source>
</evidence>
<dbReference type="EC" id="1.97.1.-" evidence="12"/>
<keyword evidence="9" id="KW-0408">Iron</keyword>
<evidence type="ECO:0000256" key="11">
    <source>
        <dbReference type="ARBA" id="ARBA00047365"/>
    </source>
</evidence>
<organism evidence="13 14">
    <name type="scientific">Candidatus Ruthenibacterium merdavium</name>
    <dbReference type="NCBI Taxonomy" id="2838752"/>
    <lineage>
        <taxon>Bacteria</taxon>
        <taxon>Bacillati</taxon>
        <taxon>Bacillota</taxon>
        <taxon>Clostridia</taxon>
        <taxon>Eubacteriales</taxon>
        <taxon>Oscillospiraceae</taxon>
        <taxon>Ruthenibacterium</taxon>
    </lineage>
</organism>
<dbReference type="Proteomes" id="UP000823918">
    <property type="component" value="Unassembled WGS sequence"/>
</dbReference>
<comment type="function">
    <text evidence="2 12">Activation of anaerobic ribonucleoside-triphosphate reductase under anaerobic conditions by generation of an organic free radical, using S-adenosylmethionine and reduced flavodoxin as cosubstrates to produce 5'-deoxy-adenosine.</text>
</comment>
<reference evidence="13" key="2">
    <citation type="submission" date="2021-04" db="EMBL/GenBank/DDBJ databases">
        <authorList>
            <person name="Gilroy R."/>
        </authorList>
    </citation>
    <scope>NUCLEOTIDE SEQUENCE</scope>
    <source>
        <strain evidence="13">5933</strain>
    </source>
</reference>
<dbReference type="GO" id="GO:0051539">
    <property type="term" value="F:4 iron, 4 sulfur cluster binding"/>
    <property type="evidence" value="ECO:0007669"/>
    <property type="project" value="UniProtKB-KW"/>
</dbReference>
<dbReference type="InterPro" id="IPR058240">
    <property type="entry name" value="rSAM_sf"/>
</dbReference>
<dbReference type="CDD" id="cd01335">
    <property type="entry name" value="Radical_SAM"/>
    <property type="match status" value="1"/>
</dbReference>
<dbReference type="Pfam" id="PF13353">
    <property type="entry name" value="Fer4_12"/>
    <property type="match status" value="1"/>
</dbReference>
<reference evidence="13" key="1">
    <citation type="journal article" date="2021" name="PeerJ">
        <title>Extensive microbial diversity within the chicken gut microbiome revealed by metagenomics and culture.</title>
        <authorList>
            <person name="Gilroy R."/>
            <person name="Ravi A."/>
            <person name="Getino M."/>
            <person name="Pursley I."/>
            <person name="Horton D.L."/>
            <person name="Alikhan N.F."/>
            <person name="Baker D."/>
            <person name="Gharbi K."/>
            <person name="Hall N."/>
            <person name="Watson M."/>
            <person name="Adriaenssens E.M."/>
            <person name="Foster-Nyarko E."/>
            <person name="Jarju S."/>
            <person name="Secka A."/>
            <person name="Antonio M."/>
            <person name="Oren A."/>
            <person name="Chaudhuri R.R."/>
            <person name="La Ragione R."/>
            <person name="Hildebrand F."/>
            <person name="Pallen M.J."/>
        </authorList>
    </citation>
    <scope>NUCLEOTIDE SEQUENCE</scope>
    <source>
        <strain evidence="13">5933</strain>
    </source>
</reference>
<sequence>MDSVCLDLAGIVNDSIVDGPGIRVTIFAQGCPHHCEGCHNPESHPFGVGTKVPVEELVRVVRGNPLAKGVTFSGGEPFCQAEGFLCLAKQLKPLGYELAAYTGYTWEQLMEGSPAQRALLETLDVLVDGPFILAQRNLDLRFRGSENQRILDVPKSLAANAPVWYDGERWTGAR</sequence>
<comment type="catalytic activity">
    <reaction evidence="11">
        <text>glycyl-[protein] + reduced [flavodoxin] + S-adenosyl-L-methionine = glycin-2-yl radical-[protein] + semiquinone [flavodoxin] + 5'-deoxyadenosine + L-methionine + H(+)</text>
        <dbReference type="Rhea" id="RHEA:61976"/>
        <dbReference type="Rhea" id="RHEA-COMP:10622"/>
        <dbReference type="Rhea" id="RHEA-COMP:14480"/>
        <dbReference type="Rhea" id="RHEA-COMP:15993"/>
        <dbReference type="Rhea" id="RHEA-COMP:15994"/>
        <dbReference type="ChEBI" id="CHEBI:15378"/>
        <dbReference type="ChEBI" id="CHEBI:17319"/>
        <dbReference type="ChEBI" id="CHEBI:29947"/>
        <dbReference type="ChEBI" id="CHEBI:32722"/>
        <dbReference type="ChEBI" id="CHEBI:57618"/>
        <dbReference type="ChEBI" id="CHEBI:57844"/>
        <dbReference type="ChEBI" id="CHEBI:59789"/>
        <dbReference type="ChEBI" id="CHEBI:140311"/>
    </reaction>
</comment>
<accession>A0A9D2Q4F3</accession>
<evidence type="ECO:0000256" key="3">
    <source>
        <dbReference type="ARBA" id="ARBA00009777"/>
    </source>
</evidence>
<evidence type="ECO:0000256" key="10">
    <source>
        <dbReference type="ARBA" id="ARBA00023014"/>
    </source>
</evidence>
<evidence type="ECO:0000256" key="1">
    <source>
        <dbReference type="ARBA" id="ARBA00001966"/>
    </source>
</evidence>
<dbReference type="SFLD" id="SFLDF00299">
    <property type="entry name" value="anaerobic_ribonucleoside-triph"/>
    <property type="match status" value="1"/>
</dbReference>
<dbReference type="EMBL" id="DWWA01000006">
    <property type="protein sequence ID" value="HJC71267.1"/>
    <property type="molecule type" value="Genomic_DNA"/>
</dbReference>
<keyword evidence="6" id="KW-0949">S-adenosyl-L-methionine</keyword>
<evidence type="ECO:0000256" key="2">
    <source>
        <dbReference type="ARBA" id="ARBA00003852"/>
    </source>
</evidence>
<name>A0A9D2Q4F3_9FIRM</name>
<dbReference type="SUPFAM" id="SSF102114">
    <property type="entry name" value="Radical SAM enzymes"/>
    <property type="match status" value="1"/>
</dbReference>
<evidence type="ECO:0000313" key="13">
    <source>
        <dbReference type="EMBL" id="HJC71267.1"/>
    </source>
</evidence>
<dbReference type="SFLD" id="SFLDG01063">
    <property type="entry name" value="activating_enzymes__group_1"/>
    <property type="match status" value="1"/>
</dbReference>
<evidence type="ECO:0000256" key="8">
    <source>
        <dbReference type="ARBA" id="ARBA00023002"/>
    </source>
</evidence>
<dbReference type="GO" id="GO:0046872">
    <property type="term" value="F:metal ion binding"/>
    <property type="evidence" value="ECO:0007669"/>
    <property type="project" value="UniProtKB-KW"/>
</dbReference>
<keyword evidence="5" id="KW-0004">4Fe-4S</keyword>
<proteinExistence type="inferred from homology"/>
<dbReference type="PROSITE" id="PS01087">
    <property type="entry name" value="RADICAL_ACTIVATING"/>
    <property type="match status" value="1"/>
</dbReference>
<dbReference type="PANTHER" id="PTHR30352:SF2">
    <property type="entry name" value="ANAEROBIC RIBONUCLEOSIDE-TRIPHOSPHATE REDUCTASE-ACTIVATING PROTEIN"/>
    <property type="match status" value="1"/>
</dbReference>
<comment type="cofactor">
    <cofactor evidence="1">
        <name>[4Fe-4S] cluster</name>
        <dbReference type="ChEBI" id="CHEBI:49883"/>
    </cofactor>
</comment>
<dbReference type="Gene3D" id="3.20.20.70">
    <property type="entry name" value="Aldolase class I"/>
    <property type="match status" value="1"/>
</dbReference>
<comment type="caution">
    <text evidence="13">The sequence shown here is derived from an EMBL/GenBank/DDBJ whole genome shotgun (WGS) entry which is preliminary data.</text>
</comment>
<evidence type="ECO:0000313" key="14">
    <source>
        <dbReference type="Proteomes" id="UP000823918"/>
    </source>
</evidence>
<dbReference type="NCBIfam" id="TIGR02491">
    <property type="entry name" value="NrdG"/>
    <property type="match status" value="1"/>
</dbReference>
<dbReference type="SFLD" id="SFLDG01066">
    <property type="entry name" value="organic_radical-activating_enz"/>
    <property type="match status" value="1"/>
</dbReference>
<evidence type="ECO:0000256" key="6">
    <source>
        <dbReference type="ARBA" id="ARBA00022691"/>
    </source>
</evidence>
<evidence type="ECO:0000256" key="5">
    <source>
        <dbReference type="ARBA" id="ARBA00022485"/>
    </source>
</evidence>
<dbReference type="PIRSF" id="PIRSF000368">
    <property type="entry name" value="NrdG"/>
    <property type="match status" value="1"/>
</dbReference>
<dbReference type="SFLD" id="SFLDS00029">
    <property type="entry name" value="Radical_SAM"/>
    <property type="match status" value="1"/>
</dbReference>
<dbReference type="InterPro" id="IPR013785">
    <property type="entry name" value="Aldolase_TIM"/>
</dbReference>
<dbReference type="InterPro" id="IPR012837">
    <property type="entry name" value="NrdG"/>
</dbReference>
<gene>
    <name evidence="13" type="primary">nrdG</name>
    <name evidence="13" type="ORF">H9698_00535</name>
</gene>
<comment type="similarity">
    <text evidence="3 12">Belongs to the organic radical-activating enzymes family.</text>
</comment>
<dbReference type="GO" id="GO:0043365">
    <property type="term" value="F:[formate-C-acetyltransferase]-activating enzyme activity"/>
    <property type="evidence" value="ECO:0007669"/>
    <property type="project" value="InterPro"/>
</dbReference>
<evidence type="ECO:0000256" key="12">
    <source>
        <dbReference type="PIRNR" id="PIRNR000368"/>
    </source>
</evidence>
<dbReference type="PANTHER" id="PTHR30352">
    <property type="entry name" value="PYRUVATE FORMATE-LYASE-ACTIVATING ENZYME"/>
    <property type="match status" value="1"/>
</dbReference>
<dbReference type="InterPro" id="IPR001989">
    <property type="entry name" value="Radical_activat_CS"/>
</dbReference>
<dbReference type="AlphaFoldDB" id="A0A9D2Q4F3"/>
<keyword evidence="7" id="KW-0479">Metal-binding</keyword>
<dbReference type="GO" id="GO:0004748">
    <property type="term" value="F:ribonucleoside-diphosphate reductase activity, thioredoxin disulfide as acceptor"/>
    <property type="evidence" value="ECO:0007669"/>
    <property type="project" value="TreeGrafter"/>
</dbReference>
<evidence type="ECO:0000256" key="9">
    <source>
        <dbReference type="ARBA" id="ARBA00023004"/>
    </source>
</evidence>
<keyword evidence="8 12" id="KW-0560">Oxidoreductase</keyword>
<dbReference type="InterPro" id="IPR007197">
    <property type="entry name" value="rSAM"/>
</dbReference>
<dbReference type="InterPro" id="IPR034457">
    <property type="entry name" value="Organic_radical-activating"/>
</dbReference>
<protein>
    <recommendedName>
        <fullName evidence="4 12">Anaerobic ribonucleoside-triphosphate reductase-activating protein</fullName>
        <ecNumber evidence="12">1.97.1.-</ecNumber>
    </recommendedName>
</protein>